<accession>A0A918XFN3</accession>
<feature type="chain" id="PRO_5037571636" description="Alginate export domain-containing protein" evidence="1">
    <location>
        <begin position="17"/>
        <end position="225"/>
    </location>
</feature>
<reference evidence="2" key="2">
    <citation type="submission" date="2020-09" db="EMBL/GenBank/DDBJ databases">
        <authorList>
            <person name="Sun Q."/>
            <person name="Kim S."/>
        </authorList>
    </citation>
    <scope>NUCLEOTIDE SEQUENCE</scope>
    <source>
        <strain evidence="2">KCTC 23430</strain>
    </source>
</reference>
<evidence type="ECO:0000256" key="1">
    <source>
        <dbReference type="SAM" id="SignalP"/>
    </source>
</evidence>
<dbReference type="InterPro" id="IPR010870">
    <property type="entry name" value="Porin_O/P"/>
</dbReference>
<evidence type="ECO:0000313" key="3">
    <source>
        <dbReference type="Proteomes" id="UP000644693"/>
    </source>
</evidence>
<proteinExistence type="predicted"/>
<sequence length="225" mass="24852">MIITRLLPLAAGVVFAGGGSSIAAQEEGANGWDYGDRSLEWSSASGSYLWLGLRAQLRATEIPSELLSMSDLGTPESTGGEVSRSRYKVGAGWRNNITAYHEYDLRQERMLDLRATWKPSAAFNLRAGQWKAEFNRERIDSSGRQQFVDRSISHYWFTVDRQWGAMASGALKSGGSADSQLWLGVFGGDGRSQATDGGPPMWIARWQWSPSRQQLPFAQSAVKKL</sequence>
<evidence type="ECO:0008006" key="4">
    <source>
        <dbReference type="Google" id="ProtNLM"/>
    </source>
</evidence>
<protein>
    <recommendedName>
        <fullName evidence="4">Alginate export domain-containing protein</fullName>
    </recommendedName>
</protein>
<reference evidence="2" key="1">
    <citation type="journal article" date="2014" name="Int. J. Syst. Evol. Microbiol.">
        <title>Complete genome sequence of Corynebacterium casei LMG S-19264T (=DSM 44701T), isolated from a smear-ripened cheese.</title>
        <authorList>
            <consortium name="US DOE Joint Genome Institute (JGI-PGF)"/>
            <person name="Walter F."/>
            <person name="Albersmeier A."/>
            <person name="Kalinowski J."/>
            <person name="Ruckert C."/>
        </authorList>
    </citation>
    <scope>NUCLEOTIDE SEQUENCE</scope>
    <source>
        <strain evidence="2">KCTC 23430</strain>
    </source>
</reference>
<dbReference type="AlphaFoldDB" id="A0A918XFN3"/>
<evidence type="ECO:0000313" key="2">
    <source>
        <dbReference type="EMBL" id="GHD28516.1"/>
    </source>
</evidence>
<name>A0A918XFN3_9GAMM</name>
<comment type="caution">
    <text evidence="2">The sequence shown here is derived from an EMBL/GenBank/DDBJ whole genome shotgun (WGS) entry which is preliminary data.</text>
</comment>
<dbReference type="RefSeq" id="WP_189475336.1">
    <property type="nucleotide sequence ID" value="NZ_BMYM01000001.1"/>
</dbReference>
<keyword evidence="3" id="KW-1185">Reference proteome</keyword>
<dbReference type="EMBL" id="BMYM01000001">
    <property type="protein sequence ID" value="GHD28516.1"/>
    <property type="molecule type" value="Genomic_DNA"/>
</dbReference>
<dbReference type="Proteomes" id="UP000644693">
    <property type="component" value="Unassembled WGS sequence"/>
</dbReference>
<dbReference type="InterPro" id="IPR023614">
    <property type="entry name" value="Porin_dom_sf"/>
</dbReference>
<keyword evidence="1" id="KW-0732">Signal</keyword>
<gene>
    <name evidence="2" type="ORF">GCM10007053_07960</name>
</gene>
<dbReference type="Pfam" id="PF07396">
    <property type="entry name" value="Porin_O_P"/>
    <property type="match status" value="1"/>
</dbReference>
<organism evidence="2 3">
    <name type="scientific">Parahalioglobus pacificus</name>
    <dbReference type="NCBI Taxonomy" id="930806"/>
    <lineage>
        <taxon>Bacteria</taxon>
        <taxon>Pseudomonadati</taxon>
        <taxon>Pseudomonadota</taxon>
        <taxon>Gammaproteobacteria</taxon>
        <taxon>Cellvibrionales</taxon>
        <taxon>Halieaceae</taxon>
        <taxon>Parahalioglobus</taxon>
    </lineage>
</organism>
<dbReference type="Gene3D" id="2.40.160.10">
    <property type="entry name" value="Porin"/>
    <property type="match status" value="1"/>
</dbReference>
<feature type="signal peptide" evidence="1">
    <location>
        <begin position="1"/>
        <end position="16"/>
    </location>
</feature>